<dbReference type="InterPro" id="IPR009057">
    <property type="entry name" value="Homeodomain-like_sf"/>
</dbReference>
<keyword evidence="1" id="KW-0805">Transcription regulation</keyword>
<dbReference type="Proteomes" id="UP001595756">
    <property type="component" value="Unassembled WGS sequence"/>
</dbReference>
<dbReference type="RefSeq" id="WP_376812712.1">
    <property type="nucleotide sequence ID" value="NZ_JBHSDY010000005.1"/>
</dbReference>
<evidence type="ECO:0000256" key="1">
    <source>
        <dbReference type="ARBA" id="ARBA00023015"/>
    </source>
</evidence>
<sequence>MARPAGTVSIARSRILSCASDLFYRKGINHVGVNEIIEASGVARMTLYHHFKSKNDIISAVLDMRRARRLEGIQVSMQEADTPRGRILAIFDYLDRVIDDPGFRGCAFINAAVELADPAHPGFEISMRHKRRMIEEFERIAAQAGWRAPDLFALQCQLLWDGAVAAAQIGYDDAPVRAARAALETLIDAAESGAARRAGEQP</sequence>
<organism evidence="6 7">
    <name type="scientific">Castellaniella hirudinis</name>
    <dbReference type="NCBI Taxonomy" id="1144617"/>
    <lineage>
        <taxon>Bacteria</taxon>
        <taxon>Pseudomonadati</taxon>
        <taxon>Pseudomonadota</taxon>
        <taxon>Betaproteobacteria</taxon>
        <taxon>Burkholderiales</taxon>
        <taxon>Alcaligenaceae</taxon>
        <taxon>Castellaniella</taxon>
    </lineage>
</organism>
<feature type="DNA-binding region" description="H-T-H motif" evidence="4">
    <location>
        <begin position="32"/>
        <end position="51"/>
    </location>
</feature>
<evidence type="ECO:0000256" key="3">
    <source>
        <dbReference type="ARBA" id="ARBA00023163"/>
    </source>
</evidence>
<dbReference type="SUPFAM" id="SSF46689">
    <property type="entry name" value="Homeodomain-like"/>
    <property type="match status" value="1"/>
</dbReference>
<dbReference type="InterPro" id="IPR001647">
    <property type="entry name" value="HTH_TetR"/>
</dbReference>
<dbReference type="EMBL" id="JBHSDY010000005">
    <property type="protein sequence ID" value="MFC4298153.1"/>
    <property type="molecule type" value="Genomic_DNA"/>
</dbReference>
<evidence type="ECO:0000313" key="6">
    <source>
        <dbReference type="EMBL" id="MFC4298153.1"/>
    </source>
</evidence>
<dbReference type="Gene3D" id="1.10.357.10">
    <property type="entry name" value="Tetracycline Repressor, domain 2"/>
    <property type="match status" value="1"/>
</dbReference>
<dbReference type="PANTHER" id="PTHR47506:SF1">
    <property type="entry name" value="HTH-TYPE TRANSCRIPTIONAL REGULATOR YJDC"/>
    <property type="match status" value="1"/>
</dbReference>
<dbReference type="Pfam" id="PF00440">
    <property type="entry name" value="TetR_N"/>
    <property type="match status" value="1"/>
</dbReference>
<dbReference type="InterPro" id="IPR036271">
    <property type="entry name" value="Tet_transcr_reg_TetR-rel_C_sf"/>
</dbReference>
<dbReference type="PANTHER" id="PTHR47506">
    <property type="entry name" value="TRANSCRIPTIONAL REGULATORY PROTEIN"/>
    <property type="match status" value="1"/>
</dbReference>
<keyword evidence="2 4" id="KW-0238">DNA-binding</keyword>
<gene>
    <name evidence="6" type="ORF">ACFO0J_08900</name>
</gene>
<keyword evidence="3" id="KW-0804">Transcription</keyword>
<evidence type="ECO:0000313" key="7">
    <source>
        <dbReference type="Proteomes" id="UP001595756"/>
    </source>
</evidence>
<evidence type="ECO:0000256" key="2">
    <source>
        <dbReference type="ARBA" id="ARBA00023125"/>
    </source>
</evidence>
<dbReference type="PRINTS" id="PR00455">
    <property type="entry name" value="HTHTETR"/>
</dbReference>
<comment type="caution">
    <text evidence="6">The sequence shown here is derived from an EMBL/GenBank/DDBJ whole genome shotgun (WGS) entry which is preliminary data.</text>
</comment>
<evidence type="ECO:0000256" key="4">
    <source>
        <dbReference type="PROSITE-ProRule" id="PRU00335"/>
    </source>
</evidence>
<name>A0ABV8RY21_9BURK</name>
<protein>
    <submittedName>
        <fullName evidence="6">TetR/AcrR family transcriptional regulator</fullName>
    </submittedName>
</protein>
<feature type="domain" description="HTH tetR-type" evidence="5">
    <location>
        <begin position="9"/>
        <end position="69"/>
    </location>
</feature>
<reference evidence="7" key="1">
    <citation type="journal article" date="2019" name="Int. J. Syst. Evol. Microbiol.">
        <title>The Global Catalogue of Microorganisms (GCM) 10K type strain sequencing project: providing services to taxonomists for standard genome sequencing and annotation.</title>
        <authorList>
            <consortium name="The Broad Institute Genomics Platform"/>
            <consortium name="The Broad Institute Genome Sequencing Center for Infectious Disease"/>
            <person name="Wu L."/>
            <person name="Ma J."/>
        </authorList>
    </citation>
    <scope>NUCLEOTIDE SEQUENCE [LARGE SCALE GENOMIC DNA]</scope>
    <source>
        <strain evidence="7">CGMCC 1.19029</strain>
    </source>
</reference>
<evidence type="ECO:0000259" key="5">
    <source>
        <dbReference type="PROSITE" id="PS50977"/>
    </source>
</evidence>
<accession>A0ABV8RY21</accession>
<proteinExistence type="predicted"/>
<keyword evidence="7" id="KW-1185">Reference proteome</keyword>
<dbReference type="PROSITE" id="PS50977">
    <property type="entry name" value="HTH_TETR_2"/>
    <property type="match status" value="1"/>
</dbReference>
<dbReference type="SUPFAM" id="SSF48498">
    <property type="entry name" value="Tetracyclin repressor-like, C-terminal domain"/>
    <property type="match status" value="1"/>
</dbReference>